<reference evidence="7 8" key="1">
    <citation type="submission" date="2024-02" db="EMBL/GenBank/DDBJ databases">
        <title>Seven novel Bacillus-like species.</title>
        <authorList>
            <person name="Liu G."/>
        </authorList>
    </citation>
    <scope>NUCLEOTIDE SEQUENCE [LARGE SCALE GENOMIC DNA]</scope>
    <source>
        <strain evidence="7 8">FJAT-52054</strain>
    </source>
</reference>
<keyword evidence="8" id="KW-1185">Reference proteome</keyword>
<evidence type="ECO:0000259" key="6">
    <source>
        <dbReference type="PROSITE" id="PS51296"/>
    </source>
</evidence>
<dbReference type="InterPro" id="IPR036188">
    <property type="entry name" value="FAD/NAD-bd_sf"/>
</dbReference>
<dbReference type="PANTHER" id="PTHR13847">
    <property type="entry name" value="SARCOSINE DEHYDROGENASE-RELATED"/>
    <property type="match status" value="1"/>
</dbReference>
<dbReference type="Pfam" id="PF01266">
    <property type="entry name" value="DAO"/>
    <property type="match status" value="1"/>
</dbReference>
<evidence type="ECO:0000256" key="3">
    <source>
        <dbReference type="ARBA" id="ARBA00023004"/>
    </source>
</evidence>
<accession>A0ABZ2NII3</accession>
<dbReference type="InterPro" id="IPR005805">
    <property type="entry name" value="Rieske_Fe-S_prot_C"/>
</dbReference>
<evidence type="ECO:0000256" key="5">
    <source>
        <dbReference type="ARBA" id="ARBA00023157"/>
    </source>
</evidence>
<dbReference type="Gene3D" id="3.30.9.10">
    <property type="entry name" value="D-Amino Acid Oxidase, subunit A, domain 2"/>
    <property type="match status" value="1"/>
</dbReference>
<dbReference type="CDD" id="cd03477">
    <property type="entry name" value="Rieske_YhfW_C"/>
    <property type="match status" value="1"/>
</dbReference>
<dbReference type="Gene3D" id="2.102.10.10">
    <property type="entry name" value="Rieske [2Fe-2S] iron-sulphur domain"/>
    <property type="match status" value="1"/>
</dbReference>
<evidence type="ECO:0000313" key="8">
    <source>
        <dbReference type="Proteomes" id="UP001377337"/>
    </source>
</evidence>
<keyword evidence="2" id="KW-0479">Metal-binding</keyword>
<keyword evidence="1" id="KW-0001">2Fe-2S</keyword>
<sequence>MPNQPIPSTPEPYWRESAELPSFPKLQQSLETEAVIVGGGITGITAAYLLAKEGVKVVLLEADVLLNGTTGHTTAKITTQHDLIYDELMHHIGEEKTKKYFRANDEALAFMRDYAANVSCDFSNQDAYIYTTENKNVTKLEKEYKAYVKLDADCAMADTLPFDLSIKSAIMIRNQAQFHPISYLNQMVQELQEMGAEIYEHTVAVDAEAFDGGAKVITRDGSHIKAKHAISCSHFPFYDGNGFYFTRMYAERSYVLGVKTRQPYPGGMYLSADNPTRSIRATPMNGEDLILIGGDSHKTGQGFDTEKHYESLELFGKVHLGLKETVYKWSAQDLITLDKIPYVGPVTKGKPSILAATGYRKWGMTNGTAAAMMIRDLVLEKENPYQDVFCPSRFIADPSIKTFLSQNLNVAGHLIGGKLDFGSRKKIEELRDDEGALVTHKGQKAAAYKDQQGCLHLVDSTCTHLGCEVEWNHGDRSWDCPCHGSRFSIDGDVMEGPADKPLKKLNTDEA</sequence>
<dbReference type="Pfam" id="PF00355">
    <property type="entry name" value="Rieske"/>
    <property type="match status" value="1"/>
</dbReference>
<dbReference type="InterPro" id="IPR036922">
    <property type="entry name" value="Rieske_2Fe-2S_sf"/>
</dbReference>
<dbReference type="InterPro" id="IPR006076">
    <property type="entry name" value="FAD-dep_OxRdtase"/>
</dbReference>
<dbReference type="PROSITE" id="PS51296">
    <property type="entry name" value="RIESKE"/>
    <property type="match status" value="1"/>
</dbReference>
<dbReference type="Proteomes" id="UP001377337">
    <property type="component" value="Chromosome"/>
</dbReference>
<dbReference type="SUPFAM" id="SSF51905">
    <property type="entry name" value="FAD/NAD(P)-binding domain"/>
    <property type="match status" value="1"/>
</dbReference>
<dbReference type="Gene3D" id="3.50.50.60">
    <property type="entry name" value="FAD/NAD(P)-binding domain"/>
    <property type="match status" value="1"/>
</dbReference>
<dbReference type="SUPFAM" id="SSF50022">
    <property type="entry name" value="ISP domain"/>
    <property type="match status" value="1"/>
</dbReference>
<dbReference type="PANTHER" id="PTHR13847:SF274">
    <property type="entry name" value="RIESKE 2FE-2S IRON-SULFUR PROTEIN YHFW-RELATED"/>
    <property type="match status" value="1"/>
</dbReference>
<evidence type="ECO:0000256" key="4">
    <source>
        <dbReference type="ARBA" id="ARBA00023014"/>
    </source>
</evidence>
<dbReference type="PRINTS" id="PR00162">
    <property type="entry name" value="RIESKE"/>
</dbReference>
<proteinExistence type="predicted"/>
<keyword evidence="4" id="KW-0411">Iron-sulfur</keyword>
<gene>
    <name evidence="7" type="ORF">WCV65_01460</name>
</gene>
<keyword evidence="3" id="KW-0408">Iron</keyword>
<dbReference type="RefSeq" id="WP_338779475.1">
    <property type="nucleotide sequence ID" value="NZ_CP147407.1"/>
</dbReference>
<evidence type="ECO:0000256" key="1">
    <source>
        <dbReference type="ARBA" id="ARBA00022714"/>
    </source>
</evidence>
<evidence type="ECO:0000256" key="2">
    <source>
        <dbReference type="ARBA" id="ARBA00022723"/>
    </source>
</evidence>
<evidence type="ECO:0000313" key="7">
    <source>
        <dbReference type="EMBL" id="WXB97214.1"/>
    </source>
</evidence>
<feature type="domain" description="Rieske" evidence="6">
    <location>
        <begin position="422"/>
        <end position="510"/>
    </location>
</feature>
<dbReference type="InterPro" id="IPR017941">
    <property type="entry name" value="Rieske_2Fe-2S"/>
</dbReference>
<name>A0ABZ2NII3_9BACI</name>
<protein>
    <submittedName>
        <fullName evidence="7">FAD-dependent oxidoreductase</fullName>
    </submittedName>
</protein>
<dbReference type="InterPro" id="IPR038010">
    <property type="entry name" value="YhfW_C"/>
</dbReference>
<organism evidence="7 8">
    <name type="scientific">Metabacillus sediminis</name>
    <dbReference type="NCBI Taxonomy" id="3117746"/>
    <lineage>
        <taxon>Bacteria</taxon>
        <taxon>Bacillati</taxon>
        <taxon>Bacillota</taxon>
        <taxon>Bacilli</taxon>
        <taxon>Bacillales</taxon>
        <taxon>Bacillaceae</taxon>
        <taxon>Metabacillus</taxon>
    </lineage>
</organism>
<keyword evidence="5" id="KW-1015">Disulfide bond</keyword>
<dbReference type="EMBL" id="CP147407">
    <property type="protein sequence ID" value="WXB97214.1"/>
    <property type="molecule type" value="Genomic_DNA"/>
</dbReference>